<dbReference type="OrthoDB" id="417697at2759"/>
<dbReference type="SUPFAM" id="SSF53335">
    <property type="entry name" value="S-adenosyl-L-methionine-dependent methyltransferases"/>
    <property type="match status" value="1"/>
</dbReference>
<evidence type="ECO:0000256" key="1">
    <source>
        <dbReference type="ARBA" id="ARBA00009725"/>
    </source>
</evidence>
<dbReference type="PANTHER" id="PTHR22809:SF5">
    <property type="entry name" value="TRNA N(3)-METHYLCYTIDINE METHYLTRANSFERASE METTL6"/>
    <property type="match status" value="1"/>
</dbReference>
<dbReference type="PaxDb" id="55529-EKX32836"/>
<reference evidence="6" key="3">
    <citation type="submission" date="2016-03" db="UniProtKB">
        <authorList>
            <consortium name="EnsemblProtists"/>
        </authorList>
    </citation>
    <scope>IDENTIFICATION</scope>
</reference>
<dbReference type="PANTHER" id="PTHR22809">
    <property type="entry name" value="METHYLTRANSFERASE-RELATED"/>
    <property type="match status" value="1"/>
</dbReference>
<dbReference type="GO" id="GO:0032259">
    <property type="term" value="P:methylation"/>
    <property type="evidence" value="ECO:0007669"/>
    <property type="project" value="UniProtKB-KW"/>
</dbReference>
<name>L1I9C0_GUITC</name>
<dbReference type="GO" id="GO:0008757">
    <property type="term" value="F:S-adenosylmethionine-dependent methyltransferase activity"/>
    <property type="evidence" value="ECO:0007669"/>
    <property type="project" value="UniProtKB-ARBA"/>
</dbReference>
<evidence type="ECO:0000256" key="4">
    <source>
        <dbReference type="SAM" id="MobiDB-lite"/>
    </source>
</evidence>
<evidence type="ECO:0000313" key="6">
    <source>
        <dbReference type="EnsemblProtists" id="EKX32836"/>
    </source>
</evidence>
<evidence type="ECO:0000256" key="2">
    <source>
        <dbReference type="ARBA" id="ARBA00022603"/>
    </source>
</evidence>
<keyword evidence="3" id="KW-0808">Transferase</keyword>
<dbReference type="eggNOG" id="KOG2361">
    <property type="taxonomic scope" value="Eukaryota"/>
</dbReference>
<dbReference type="GeneID" id="17289573"/>
<evidence type="ECO:0000256" key="3">
    <source>
        <dbReference type="ARBA" id="ARBA00022679"/>
    </source>
</evidence>
<dbReference type="EnsemblProtists" id="EKX32836">
    <property type="protein sequence ID" value="EKX32836"/>
    <property type="gene ID" value="GUITHDRAFT_120987"/>
</dbReference>
<dbReference type="GO" id="GO:0008173">
    <property type="term" value="F:RNA methyltransferase activity"/>
    <property type="evidence" value="ECO:0007669"/>
    <property type="project" value="UniProtKB-ARBA"/>
</dbReference>
<evidence type="ECO:0000313" key="5">
    <source>
        <dbReference type="EMBL" id="EKX32836.1"/>
    </source>
</evidence>
<feature type="region of interest" description="Disordered" evidence="4">
    <location>
        <begin position="27"/>
        <end position="52"/>
    </location>
</feature>
<dbReference type="EMBL" id="JH993169">
    <property type="protein sequence ID" value="EKX32836.1"/>
    <property type="molecule type" value="Genomic_DNA"/>
</dbReference>
<dbReference type="CDD" id="cd02440">
    <property type="entry name" value="AdoMet_MTases"/>
    <property type="match status" value="1"/>
</dbReference>
<dbReference type="STRING" id="905079.L1I9C0"/>
<evidence type="ECO:0000313" key="7">
    <source>
        <dbReference type="Proteomes" id="UP000011087"/>
    </source>
</evidence>
<dbReference type="HOGENOM" id="CLU_779495_0_0_1"/>
<proteinExistence type="inferred from homology"/>
<comment type="similarity">
    <text evidence="1">Belongs to the methyltransferase superfamily. METL family.</text>
</comment>
<protein>
    <submittedName>
        <fullName evidence="5 6">Uncharacterized protein</fullName>
    </submittedName>
</protein>
<sequence>MQKTLAIGTAFLAGFLTYKVWKSLEANREEEEREKERSSEAEVMGMDSSRGGWGSIQKCGTSRVASAGNAKFESSVERLWEHAGDATRAWSETFERGVRRAVEISEMTRIEPRDDEHDDDVEFLAPFDQEQLANGVWKVEDGDYYTSAGGREVSMEEMKRILLKDNRPVTEFWKNRYETEARRCWDVFYKVNENRFFKDRHYLDKEWNCLRDAKLKIIEVGCGVGNTILPLLEVNPTAQIWGCDFSENAISILQTSEGYDKSRCTSFVNDITKDALLEHVSQVQVHVTYERLMGSMMVRVVVVDEGEEDEVEDGEERGGDEEEEKVEAASMDLCLMIFVLSAISPEKMVRGEQEQK</sequence>
<gene>
    <name evidence="5" type="ORF">GUITHDRAFT_120987</name>
</gene>
<keyword evidence="2" id="KW-0489">Methyltransferase</keyword>
<organism evidence="5">
    <name type="scientific">Guillardia theta (strain CCMP2712)</name>
    <name type="common">Cryptophyte</name>
    <dbReference type="NCBI Taxonomy" id="905079"/>
    <lineage>
        <taxon>Eukaryota</taxon>
        <taxon>Cryptophyceae</taxon>
        <taxon>Pyrenomonadales</taxon>
        <taxon>Geminigeraceae</taxon>
        <taxon>Guillardia</taxon>
    </lineage>
</organism>
<dbReference type="InterPro" id="IPR029063">
    <property type="entry name" value="SAM-dependent_MTases_sf"/>
</dbReference>
<dbReference type="Gene3D" id="3.40.50.150">
    <property type="entry name" value="Vaccinia Virus protein VP39"/>
    <property type="match status" value="1"/>
</dbReference>
<dbReference type="Proteomes" id="UP000011087">
    <property type="component" value="Unassembled WGS sequence"/>
</dbReference>
<keyword evidence="7" id="KW-1185">Reference proteome</keyword>
<dbReference type="InterPro" id="IPR026113">
    <property type="entry name" value="METTL2/6/8-like"/>
</dbReference>
<dbReference type="RefSeq" id="XP_005819816.1">
    <property type="nucleotide sequence ID" value="XM_005819759.1"/>
</dbReference>
<feature type="region of interest" description="Disordered" evidence="4">
    <location>
        <begin position="305"/>
        <end position="325"/>
    </location>
</feature>
<dbReference type="KEGG" id="gtt:GUITHDRAFT_120987"/>
<dbReference type="AlphaFoldDB" id="L1I9C0"/>
<reference evidence="5 7" key="1">
    <citation type="journal article" date="2012" name="Nature">
        <title>Algal genomes reveal evolutionary mosaicism and the fate of nucleomorphs.</title>
        <authorList>
            <consortium name="DOE Joint Genome Institute"/>
            <person name="Curtis B.A."/>
            <person name="Tanifuji G."/>
            <person name="Burki F."/>
            <person name="Gruber A."/>
            <person name="Irimia M."/>
            <person name="Maruyama S."/>
            <person name="Arias M.C."/>
            <person name="Ball S.G."/>
            <person name="Gile G.H."/>
            <person name="Hirakawa Y."/>
            <person name="Hopkins J.F."/>
            <person name="Kuo A."/>
            <person name="Rensing S.A."/>
            <person name="Schmutz J."/>
            <person name="Symeonidi A."/>
            <person name="Elias M."/>
            <person name="Eveleigh R.J."/>
            <person name="Herman E.K."/>
            <person name="Klute M.J."/>
            <person name="Nakayama T."/>
            <person name="Obornik M."/>
            <person name="Reyes-Prieto A."/>
            <person name="Armbrust E.V."/>
            <person name="Aves S.J."/>
            <person name="Beiko R.G."/>
            <person name="Coutinho P."/>
            <person name="Dacks J.B."/>
            <person name="Durnford D.G."/>
            <person name="Fast N.M."/>
            <person name="Green B.R."/>
            <person name="Grisdale C.J."/>
            <person name="Hempel F."/>
            <person name="Henrissat B."/>
            <person name="Hoppner M.P."/>
            <person name="Ishida K."/>
            <person name="Kim E."/>
            <person name="Koreny L."/>
            <person name="Kroth P.G."/>
            <person name="Liu Y."/>
            <person name="Malik S.B."/>
            <person name="Maier U.G."/>
            <person name="McRose D."/>
            <person name="Mock T."/>
            <person name="Neilson J.A."/>
            <person name="Onodera N.T."/>
            <person name="Poole A.M."/>
            <person name="Pritham E.J."/>
            <person name="Richards T.A."/>
            <person name="Rocap G."/>
            <person name="Roy S.W."/>
            <person name="Sarai C."/>
            <person name="Schaack S."/>
            <person name="Shirato S."/>
            <person name="Slamovits C.H."/>
            <person name="Spencer D.F."/>
            <person name="Suzuki S."/>
            <person name="Worden A.Z."/>
            <person name="Zauner S."/>
            <person name="Barry K."/>
            <person name="Bell C."/>
            <person name="Bharti A.K."/>
            <person name="Crow J.A."/>
            <person name="Grimwood J."/>
            <person name="Kramer R."/>
            <person name="Lindquist E."/>
            <person name="Lucas S."/>
            <person name="Salamov A."/>
            <person name="McFadden G.I."/>
            <person name="Lane C.E."/>
            <person name="Keeling P.J."/>
            <person name="Gray M.W."/>
            <person name="Grigoriev I.V."/>
            <person name="Archibald J.M."/>
        </authorList>
    </citation>
    <scope>NUCLEOTIDE SEQUENCE</scope>
    <source>
        <strain evidence="5 7">CCMP2712</strain>
    </source>
</reference>
<accession>L1I9C0</accession>
<reference evidence="7" key="2">
    <citation type="submission" date="2012-11" db="EMBL/GenBank/DDBJ databases">
        <authorList>
            <person name="Kuo A."/>
            <person name="Curtis B.A."/>
            <person name="Tanifuji G."/>
            <person name="Burki F."/>
            <person name="Gruber A."/>
            <person name="Irimia M."/>
            <person name="Maruyama S."/>
            <person name="Arias M.C."/>
            <person name="Ball S.G."/>
            <person name="Gile G.H."/>
            <person name="Hirakawa Y."/>
            <person name="Hopkins J.F."/>
            <person name="Rensing S.A."/>
            <person name="Schmutz J."/>
            <person name="Symeonidi A."/>
            <person name="Elias M."/>
            <person name="Eveleigh R.J."/>
            <person name="Herman E.K."/>
            <person name="Klute M.J."/>
            <person name="Nakayama T."/>
            <person name="Obornik M."/>
            <person name="Reyes-Prieto A."/>
            <person name="Armbrust E.V."/>
            <person name="Aves S.J."/>
            <person name="Beiko R.G."/>
            <person name="Coutinho P."/>
            <person name="Dacks J.B."/>
            <person name="Durnford D.G."/>
            <person name="Fast N.M."/>
            <person name="Green B.R."/>
            <person name="Grisdale C."/>
            <person name="Hempe F."/>
            <person name="Henrissat B."/>
            <person name="Hoppner M.P."/>
            <person name="Ishida K.-I."/>
            <person name="Kim E."/>
            <person name="Koreny L."/>
            <person name="Kroth P.G."/>
            <person name="Liu Y."/>
            <person name="Malik S.-B."/>
            <person name="Maier U.G."/>
            <person name="McRose D."/>
            <person name="Mock T."/>
            <person name="Neilson J.A."/>
            <person name="Onodera N.T."/>
            <person name="Poole A.M."/>
            <person name="Pritham E.J."/>
            <person name="Richards T.A."/>
            <person name="Rocap G."/>
            <person name="Roy S.W."/>
            <person name="Sarai C."/>
            <person name="Schaack S."/>
            <person name="Shirato S."/>
            <person name="Slamovits C.H."/>
            <person name="Spencer D.F."/>
            <person name="Suzuki S."/>
            <person name="Worden A.Z."/>
            <person name="Zauner S."/>
            <person name="Barry K."/>
            <person name="Bell C."/>
            <person name="Bharti A.K."/>
            <person name="Crow J.A."/>
            <person name="Grimwood J."/>
            <person name="Kramer R."/>
            <person name="Lindquist E."/>
            <person name="Lucas S."/>
            <person name="Salamov A."/>
            <person name="McFadden G.I."/>
            <person name="Lane C.E."/>
            <person name="Keeling P.J."/>
            <person name="Gray M.W."/>
            <person name="Grigoriev I.V."/>
            <person name="Archibald J.M."/>
        </authorList>
    </citation>
    <scope>NUCLEOTIDE SEQUENCE</scope>
    <source>
        <strain evidence="7">CCMP2712</strain>
    </source>
</reference>